<reference evidence="2" key="1">
    <citation type="journal article" date="2006" name="PLoS Biol.">
        <title>Macronuclear genome sequence of the ciliate Tetrahymena thermophila, a model eukaryote.</title>
        <authorList>
            <person name="Eisen J.A."/>
            <person name="Coyne R.S."/>
            <person name="Wu M."/>
            <person name="Wu D."/>
            <person name="Thiagarajan M."/>
            <person name="Wortman J.R."/>
            <person name="Badger J.H."/>
            <person name="Ren Q."/>
            <person name="Amedeo P."/>
            <person name="Jones K.M."/>
            <person name="Tallon L.J."/>
            <person name="Delcher A.L."/>
            <person name="Salzberg S.L."/>
            <person name="Silva J.C."/>
            <person name="Haas B.J."/>
            <person name="Majoros W.H."/>
            <person name="Farzad M."/>
            <person name="Carlton J.M."/>
            <person name="Smith R.K. Jr."/>
            <person name="Garg J."/>
            <person name="Pearlman R.E."/>
            <person name="Karrer K.M."/>
            <person name="Sun L."/>
            <person name="Manning G."/>
            <person name="Elde N.C."/>
            <person name="Turkewitz A.P."/>
            <person name="Asai D.J."/>
            <person name="Wilkes D.E."/>
            <person name="Wang Y."/>
            <person name="Cai H."/>
            <person name="Collins K."/>
            <person name="Stewart B.A."/>
            <person name="Lee S.R."/>
            <person name="Wilamowska K."/>
            <person name="Weinberg Z."/>
            <person name="Ruzzo W.L."/>
            <person name="Wloga D."/>
            <person name="Gaertig J."/>
            <person name="Frankel J."/>
            <person name="Tsao C.-C."/>
            <person name="Gorovsky M.A."/>
            <person name="Keeling P.J."/>
            <person name="Waller R.F."/>
            <person name="Patron N.J."/>
            <person name="Cherry J.M."/>
            <person name="Stover N.A."/>
            <person name="Krieger C.J."/>
            <person name="del Toro C."/>
            <person name="Ryder H.F."/>
            <person name="Williamson S.C."/>
            <person name="Barbeau R.A."/>
            <person name="Hamilton E.P."/>
            <person name="Orias E."/>
        </authorList>
    </citation>
    <scope>NUCLEOTIDE SEQUENCE [LARGE SCALE GENOMIC DNA]</scope>
    <source>
        <strain evidence="2">SB210</strain>
    </source>
</reference>
<evidence type="ECO:0000313" key="2">
    <source>
        <dbReference type="Proteomes" id="UP000009168"/>
    </source>
</evidence>
<accession>Q236J7</accession>
<dbReference type="EMBL" id="GG662749">
    <property type="protein sequence ID" value="EAR92503.2"/>
    <property type="molecule type" value="Genomic_DNA"/>
</dbReference>
<gene>
    <name evidence="1" type="ORF">TTHERM_00087000</name>
</gene>
<proteinExistence type="predicted"/>
<dbReference type="HOGENOM" id="CLU_475316_0_0_1"/>
<dbReference type="GeneID" id="7827610"/>
<dbReference type="KEGG" id="tet:TTHERM_00087000"/>
<name>Q236J7_TETTS</name>
<keyword evidence="2" id="KW-1185">Reference proteome</keyword>
<protein>
    <submittedName>
        <fullName evidence="1">Uncharacterized protein</fullName>
    </submittedName>
</protein>
<dbReference type="RefSeq" id="XP_001012748.2">
    <property type="nucleotide sequence ID" value="XM_001012748.3"/>
</dbReference>
<evidence type="ECO:0000313" key="1">
    <source>
        <dbReference type="EMBL" id="EAR92503.2"/>
    </source>
</evidence>
<dbReference type="InParanoid" id="Q236J7"/>
<organism evidence="1 2">
    <name type="scientific">Tetrahymena thermophila (strain SB210)</name>
    <dbReference type="NCBI Taxonomy" id="312017"/>
    <lineage>
        <taxon>Eukaryota</taxon>
        <taxon>Sar</taxon>
        <taxon>Alveolata</taxon>
        <taxon>Ciliophora</taxon>
        <taxon>Intramacronucleata</taxon>
        <taxon>Oligohymenophorea</taxon>
        <taxon>Hymenostomatida</taxon>
        <taxon>Tetrahymenina</taxon>
        <taxon>Tetrahymenidae</taxon>
        <taxon>Tetrahymena</taxon>
    </lineage>
</organism>
<sequence>MNKISQPIQIPFNQFEEEIDELVHDCPFNKICISNQCSNTQKLCCIECVQFYHPSHTDKIHDYVQALKHLKQSIKYKNSNLVKKINYVKNLSKNLQKQRDHMLKKIQNSFQKIDTYCSNLVTIEANSLQQKFESVYEMSTFNLLKDLTQSAKEVQLDQQLQIIQNANKIFSKFESEYQPYLQFKSRKENEFNENVQLHIENMKTYLLDLNQKNSRFTNKIYKLSKEITQTHLINFRTCNINSNKIEKYETPISQMVVLNKNILLLSMRVDVERQFIQFIDYSDQQNQYEQINELTIQHEKIVDLKSRQTFLVVSDSKISKIRYSAQQIYTIKQIFFIEKILLVEFIPETNSILVITKDFSINNQNIKLQFYRASDFSLYKRYTMDDSSKTIITACSFQTNTLVTANQRHLKIYQLISGRFNKFYVVGDTINDNIIDLKFQKQQQLENKDELIVSNIQGLVTKISFPKINKKIVNTKSPNEKVFFCIFEELKLFTDKRYIQFIIKPGNTQVKVLKIKKNLKKNSKTEKIDQVFELDEEYTCHSSYNILGSPSSYNLFIGTSKGSFFHFNYSNIQS</sequence>
<dbReference type="AlphaFoldDB" id="Q236J7"/>
<dbReference type="Proteomes" id="UP000009168">
    <property type="component" value="Unassembled WGS sequence"/>
</dbReference>